<evidence type="ECO:0000256" key="17">
    <source>
        <dbReference type="RuleBase" id="RU000687"/>
    </source>
</evidence>
<dbReference type="CDD" id="cd19051">
    <property type="entry name" value="LGIC_TM_cation"/>
    <property type="match status" value="1"/>
</dbReference>
<feature type="transmembrane region" description="Helical" evidence="17">
    <location>
        <begin position="276"/>
        <end position="294"/>
    </location>
</feature>
<evidence type="ECO:0000256" key="5">
    <source>
        <dbReference type="ARBA" id="ARBA00022729"/>
    </source>
</evidence>
<keyword evidence="3" id="KW-1003">Cell membrane</keyword>
<organism evidence="20 21">
    <name type="scientific">Syphacia muris</name>
    <dbReference type="NCBI Taxonomy" id="451379"/>
    <lineage>
        <taxon>Eukaryota</taxon>
        <taxon>Metazoa</taxon>
        <taxon>Ecdysozoa</taxon>
        <taxon>Nematoda</taxon>
        <taxon>Chromadorea</taxon>
        <taxon>Rhabditida</taxon>
        <taxon>Spirurina</taxon>
        <taxon>Oxyuridomorpha</taxon>
        <taxon>Oxyuroidea</taxon>
        <taxon>Oxyuridae</taxon>
        <taxon>Syphacia</taxon>
    </lineage>
</organism>
<dbReference type="GO" id="GO:0022848">
    <property type="term" value="F:acetylcholine-gated monoatomic cation-selective channel activity"/>
    <property type="evidence" value="ECO:0007669"/>
    <property type="project" value="InterPro"/>
</dbReference>
<keyword evidence="8 17" id="KW-0406">Ion transport</keyword>
<dbReference type="InterPro" id="IPR006201">
    <property type="entry name" value="Neur_channel"/>
</dbReference>
<feature type="transmembrane region" description="Helical" evidence="17">
    <location>
        <begin position="344"/>
        <end position="360"/>
    </location>
</feature>
<evidence type="ECO:0000256" key="9">
    <source>
        <dbReference type="ARBA" id="ARBA00023136"/>
    </source>
</evidence>
<dbReference type="InterPro" id="IPR036734">
    <property type="entry name" value="Neur_chan_lig-bd_sf"/>
</dbReference>
<comment type="subcellular location">
    <subcellularLocation>
        <location evidence="16">Postsynaptic cell membrane</location>
        <topology evidence="16">Multi-pass membrane protein</topology>
    </subcellularLocation>
</comment>
<evidence type="ECO:0000256" key="11">
    <source>
        <dbReference type="ARBA" id="ARBA00023170"/>
    </source>
</evidence>
<dbReference type="Pfam" id="PF02932">
    <property type="entry name" value="Neur_chan_memb"/>
    <property type="match status" value="1"/>
</dbReference>
<evidence type="ECO:0000256" key="14">
    <source>
        <dbReference type="ARBA" id="ARBA00023286"/>
    </source>
</evidence>
<evidence type="ECO:0000256" key="4">
    <source>
        <dbReference type="ARBA" id="ARBA00022692"/>
    </source>
</evidence>
<dbReference type="STRING" id="451379.A0A0N5AK20"/>
<evidence type="ECO:0000256" key="1">
    <source>
        <dbReference type="ARBA" id="ARBA00009237"/>
    </source>
</evidence>
<dbReference type="GO" id="GO:0045211">
    <property type="term" value="C:postsynaptic membrane"/>
    <property type="evidence" value="ECO:0007669"/>
    <property type="project" value="UniProtKB-SubCell"/>
</dbReference>
<dbReference type="WBParaSite" id="SMUV_0000482701-mRNA-1">
    <property type="protein sequence ID" value="SMUV_0000482701-mRNA-1"/>
    <property type="gene ID" value="SMUV_0000482701"/>
</dbReference>
<evidence type="ECO:0000259" key="18">
    <source>
        <dbReference type="Pfam" id="PF02931"/>
    </source>
</evidence>
<dbReference type="InterPro" id="IPR006202">
    <property type="entry name" value="Neur_chan_lig-bd"/>
</dbReference>
<keyword evidence="14" id="KW-1071">Ligand-gated ion channel</keyword>
<accession>A0A0N5AK20</accession>
<keyword evidence="12" id="KW-0325">Glycoprotein</keyword>
<keyword evidence="7" id="KW-0770">Synapse</keyword>
<reference evidence="21" key="1">
    <citation type="submission" date="2017-02" db="UniProtKB">
        <authorList>
            <consortium name="WormBaseParasite"/>
        </authorList>
    </citation>
    <scope>IDENTIFICATION</scope>
</reference>
<dbReference type="AlphaFoldDB" id="A0A0N5AK20"/>
<evidence type="ECO:0000313" key="21">
    <source>
        <dbReference type="WBParaSite" id="SMUV_0000482701-mRNA-1"/>
    </source>
</evidence>
<dbReference type="InterPro" id="IPR006029">
    <property type="entry name" value="Neurotrans-gated_channel_TM"/>
</dbReference>
<dbReference type="Pfam" id="PF02931">
    <property type="entry name" value="Neur_chan_LBD"/>
    <property type="match status" value="1"/>
</dbReference>
<dbReference type="GO" id="GO:0004888">
    <property type="term" value="F:transmembrane signaling receptor activity"/>
    <property type="evidence" value="ECO:0007669"/>
    <property type="project" value="InterPro"/>
</dbReference>
<evidence type="ECO:0000256" key="6">
    <source>
        <dbReference type="ARBA" id="ARBA00022989"/>
    </source>
</evidence>
<dbReference type="InterPro" id="IPR002394">
    <property type="entry name" value="Nicotinic_acetylcholine_rcpt"/>
</dbReference>
<evidence type="ECO:0000256" key="12">
    <source>
        <dbReference type="ARBA" id="ARBA00023180"/>
    </source>
</evidence>
<keyword evidence="4 17" id="KW-0812">Transmembrane</keyword>
<dbReference type="SUPFAM" id="SSF90112">
    <property type="entry name" value="Neurotransmitter-gated ion-channel transmembrane pore"/>
    <property type="match status" value="1"/>
</dbReference>
<feature type="transmembrane region" description="Helical" evidence="17">
    <location>
        <begin position="306"/>
        <end position="329"/>
    </location>
</feature>
<dbReference type="Gene3D" id="1.20.58.390">
    <property type="entry name" value="Neurotransmitter-gated ion-channel transmembrane domain"/>
    <property type="match status" value="2"/>
</dbReference>
<dbReference type="PANTHER" id="PTHR18945">
    <property type="entry name" value="NEUROTRANSMITTER GATED ION CHANNEL"/>
    <property type="match status" value="1"/>
</dbReference>
<feature type="transmembrane region" description="Helical" evidence="17">
    <location>
        <begin position="244"/>
        <end position="264"/>
    </location>
</feature>
<keyword evidence="11" id="KW-0675">Receptor</keyword>
<proteinExistence type="inferred from homology"/>
<protein>
    <submittedName>
        <fullName evidence="21">Neur_chan_LBD domain-containing protein</fullName>
    </submittedName>
</protein>
<dbReference type="PRINTS" id="PR00254">
    <property type="entry name" value="NICOTINICR"/>
</dbReference>
<dbReference type="FunFam" id="1.20.58.390:FF:000046">
    <property type="entry name" value="AcetylCholine Receptor"/>
    <property type="match status" value="1"/>
</dbReference>
<dbReference type="InterPro" id="IPR018000">
    <property type="entry name" value="Neurotransmitter_ion_chnl_CS"/>
</dbReference>
<evidence type="ECO:0000256" key="16">
    <source>
        <dbReference type="ARBA" id="ARBA00034104"/>
    </source>
</evidence>
<evidence type="ECO:0000256" key="2">
    <source>
        <dbReference type="ARBA" id="ARBA00022448"/>
    </source>
</evidence>
<sequence>MPSDCNKLITSYRYTVIEVCRYNNKTSGLISSTTGRITVNNYFRDLLSNYNPLVRPVKNSSTPLTVSMKVFLQQIIGIVWKDYQLSWNPEKYEHLSSVRFAGDGTIWQPDVLMYNSADEDFDSTFKSNLVVYSDGTVNWIPPGIFKASCKIDITWFPFDDQSCYLKFGSWTFHGYDLDLQIHYDEDFNASDASVHPTMDLSSYIPSGEWVLKDAPVFRDVRHYSCCQEPYPTLRFFMNLRRRTLYYGFNLIIPSLVISLMTLLAFSLPAHDMSEKIGFQTTILLSVCFFLTIVSEMTPATSEAIPLLGIFFSTLTMVVAVSTTFTITVLNLRYRQADNHQMSKTLRKVFLVWLPWILMMKRPGYKHLRSRTIRVNVDRVNSEECVQCVGIDAVEADVSSKIRHENSARKLTMMSELQKNDSVLHRIPTEQLGLERKIGDGIFTSRRCVNVRLRKLAQHQKYVEKCVQLFNDPKSEVYDPEAATIANYYFLIYSKLKIINNILDNRKEKQDLEEDWRFAAMVLDRLCLYIFTTFLTACLCAIFISPPYLNA</sequence>
<feature type="domain" description="Neurotransmitter-gated ion-channel transmembrane" evidence="19">
    <location>
        <begin position="250"/>
        <end position="537"/>
    </location>
</feature>
<dbReference type="PRINTS" id="PR00252">
    <property type="entry name" value="NRIONCHANNEL"/>
</dbReference>
<evidence type="ECO:0000259" key="19">
    <source>
        <dbReference type="Pfam" id="PF02932"/>
    </source>
</evidence>
<keyword evidence="15 17" id="KW-0407">Ion channel</keyword>
<evidence type="ECO:0000256" key="10">
    <source>
        <dbReference type="ARBA" id="ARBA00023157"/>
    </source>
</evidence>
<keyword evidence="10" id="KW-1015">Disulfide bond</keyword>
<dbReference type="InterPro" id="IPR038050">
    <property type="entry name" value="Neuro_actylchol_rec"/>
</dbReference>
<name>A0A0N5AK20_9BILA</name>
<keyword evidence="6 17" id="KW-1133">Transmembrane helix</keyword>
<keyword evidence="9 17" id="KW-0472">Membrane</keyword>
<dbReference type="CDD" id="cd18997">
    <property type="entry name" value="LGIC_ECD_nAChR"/>
    <property type="match status" value="1"/>
</dbReference>
<dbReference type="Gene3D" id="2.70.170.10">
    <property type="entry name" value="Neurotransmitter-gated ion-channel ligand-binding domain"/>
    <property type="match status" value="1"/>
</dbReference>
<comment type="similarity">
    <text evidence="1">Belongs to the ligand-gated ion channel (TC 1.A.9) family. Acetylcholine receptor (TC 1.A.9.1) subfamily.</text>
</comment>
<evidence type="ECO:0000256" key="7">
    <source>
        <dbReference type="ARBA" id="ARBA00023018"/>
    </source>
</evidence>
<evidence type="ECO:0000256" key="3">
    <source>
        <dbReference type="ARBA" id="ARBA00022475"/>
    </source>
</evidence>
<feature type="domain" description="Neurotransmitter-gated ion-channel ligand-binding" evidence="18">
    <location>
        <begin position="42"/>
        <end position="243"/>
    </location>
</feature>
<dbReference type="FunFam" id="2.70.170.10:FF:000016">
    <property type="entry name" value="Nicotinic acetylcholine receptor subunit"/>
    <property type="match status" value="1"/>
</dbReference>
<evidence type="ECO:0000313" key="20">
    <source>
        <dbReference type="Proteomes" id="UP000046393"/>
    </source>
</evidence>
<evidence type="ECO:0000256" key="13">
    <source>
        <dbReference type="ARBA" id="ARBA00023257"/>
    </source>
</evidence>
<keyword evidence="5" id="KW-0732">Signal</keyword>
<dbReference type="Proteomes" id="UP000046393">
    <property type="component" value="Unplaced"/>
</dbReference>
<evidence type="ECO:0000256" key="8">
    <source>
        <dbReference type="ARBA" id="ARBA00023065"/>
    </source>
</evidence>
<dbReference type="SUPFAM" id="SSF63712">
    <property type="entry name" value="Nicotinic receptor ligand binding domain-like"/>
    <property type="match status" value="1"/>
</dbReference>
<evidence type="ECO:0000256" key="15">
    <source>
        <dbReference type="ARBA" id="ARBA00023303"/>
    </source>
</evidence>
<keyword evidence="2 17" id="KW-0813">Transport</keyword>
<keyword evidence="20" id="KW-1185">Reference proteome</keyword>
<dbReference type="PROSITE" id="PS00236">
    <property type="entry name" value="NEUROTR_ION_CHANNEL"/>
    <property type="match status" value="1"/>
</dbReference>
<dbReference type="InterPro" id="IPR036719">
    <property type="entry name" value="Neuro-gated_channel_TM_sf"/>
</dbReference>
<keyword evidence="13" id="KW-0628">Postsynaptic cell membrane</keyword>
<feature type="transmembrane region" description="Helical" evidence="17">
    <location>
        <begin position="525"/>
        <end position="548"/>
    </location>
</feature>